<dbReference type="SUPFAM" id="SSF81383">
    <property type="entry name" value="F-box domain"/>
    <property type="match status" value="1"/>
</dbReference>
<reference evidence="2" key="2">
    <citation type="submission" date="2020-06" db="EMBL/GenBank/DDBJ databases">
        <title>Helianthus annuus Genome sequencing and assembly Release 2.</title>
        <authorList>
            <person name="Gouzy J."/>
            <person name="Langlade N."/>
            <person name="Munos S."/>
        </authorList>
    </citation>
    <scope>NUCLEOTIDE SEQUENCE</scope>
    <source>
        <tissue evidence="2">Leaves</tissue>
    </source>
</reference>
<comment type="caution">
    <text evidence="2">The sequence shown here is derived from an EMBL/GenBank/DDBJ whole genome shotgun (WGS) entry which is preliminary data.</text>
</comment>
<keyword evidence="3" id="KW-1185">Reference proteome</keyword>
<accession>A0A9K3MY71</accession>
<evidence type="ECO:0000259" key="1">
    <source>
        <dbReference type="Pfam" id="PF00646"/>
    </source>
</evidence>
<feature type="domain" description="F-box" evidence="1">
    <location>
        <begin position="17"/>
        <end position="55"/>
    </location>
</feature>
<evidence type="ECO:0000313" key="2">
    <source>
        <dbReference type="EMBL" id="KAF5779543.1"/>
    </source>
</evidence>
<dbReference type="EMBL" id="MNCJ02000327">
    <property type="protein sequence ID" value="KAF5779543.1"/>
    <property type="molecule type" value="Genomic_DNA"/>
</dbReference>
<reference evidence="2" key="1">
    <citation type="journal article" date="2017" name="Nature">
        <title>The sunflower genome provides insights into oil metabolism, flowering and Asterid evolution.</title>
        <authorList>
            <person name="Badouin H."/>
            <person name="Gouzy J."/>
            <person name="Grassa C.J."/>
            <person name="Murat F."/>
            <person name="Staton S.E."/>
            <person name="Cottret L."/>
            <person name="Lelandais-Briere C."/>
            <person name="Owens G.L."/>
            <person name="Carrere S."/>
            <person name="Mayjonade B."/>
            <person name="Legrand L."/>
            <person name="Gill N."/>
            <person name="Kane N.C."/>
            <person name="Bowers J.E."/>
            <person name="Hubner S."/>
            <person name="Bellec A."/>
            <person name="Berard A."/>
            <person name="Berges H."/>
            <person name="Blanchet N."/>
            <person name="Boniface M.C."/>
            <person name="Brunel D."/>
            <person name="Catrice O."/>
            <person name="Chaidir N."/>
            <person name="Claudel C."/>
            <person name="Donnadieu C."/>
            <person name="Faraut T."/>
            <person name="Fievet G."/>
            <person name="Helmstetter N."/>
            <person name="King M."/>
            <person name="Knapp S.J."/>
            <person name="Lai Z."/>
            <person name="Le Paslier M.C."/>
            <person name="Lippi Y."/>
            <person name="Lorenzon L."/>
            <person name="Mandel J.R."/>
            <person name="Marage G."/>
            <person name="Marchand G."/>
            <person name="Marquand E."/>
            <person name="Bret-Mestries E."/>
            <person name="Morien E."/>
            <person name="Nambeesan S."/>
            <person name="Nguyen T."/>
            <person name="Pegot-Espagnet P."/>
            <person name="Pouilly N."/>
            <person name="Raftis F."/>
            <person name="Sallet E."/>
            <person name="Schiex T."/>
            <person name="Thomas J."/>
            <person name="Vandecasteele C."/>
            <person name="Vares D."/>
            <person name="Vear F."/>
            <person name="Vautrin S."/>
            <person name="Crespi M."/>
            <person name="Mangin B."/>
            <person name="Burke J.M."/>
            <person name="Salse J."/>
            <person name="Munos S."/>
            <person name="Vincourt P."/>
            <person name="Rieseberg L.H."/>
            <person name="Langlade N.B."/>
        </authorList>
    </citation>
    <scope>NUCLEOTIDE SEQUENCE</scope>
    <source>
        <tissue evidence="2">Leaves</tissue>
    </source>
</reference>
<dbReference type="PANTHER" id="PTHR34223:SF101">
    <property type="entry name" value="F-BOX DOMAIN-CONTAINING PROTEIN"/>
    <property type="match status" value="1"/>
</dbReference>
<dbReference type="InterPro" id="IPR036047">
    <property type="entry name" value="F-box-like_dom_sf"/>
</dbReference>
<dbReference type="Proteomes" id="UP000215914">
    <property type="component" value="Unassembled WGS sequence"/>
</dbReference>
<dbReference type="InterPro" id="IPR001810">
    <property type="entry name" value="F-box_dom"/>
</dbReference>
<dbReference type="AlphaFoldDB" id="A0A9K3MY71"/>
<organism evidence="2 3">
    <name type="scientific">Helianthus annuus</name>
    <name type="common">Common sunflower</name>
    <dbReference type="NCBI Taxonomy" id="4232"/>
    <lineage>
        <taxon>Eukaryota</taxon>
        <taxon>Viridiplantae</taxon>
        <taxon>Streptophyta</taxon>
        <taxon>Embryophyta</taxon>
        <taxon>Tracheophyta</taxon>
        <taxon>Spermatophyta</taxon>
        <taxon>Magnoliopsida</taxon>
        <taxon>eudicotyledons</taxon>
        <taxon>Gunneridae</taxon>
        <taxon>Pentapetalae</taxon>
        <taxon>asterids</taxon>
        <taxon>campanulids</taxon>
        <taxon>Asterales</taxon>
        <taxon>Asteraceae</taxon>
        <taxon>Asteroideae</taxon>
        <taxon>Heliantheae alliance</taxon>
        <taxon>Heliantheae</taxon>
        <taxon>Helianthus</taxon>
    </lineage>
</organism>
<dbReference type="Gramene" id="mRNA:HanXRQr2_Chr12g0560821">
    <property type="protein sequence ID" value="CDS:HanXRQr2_Chr12g0560821.1"/>
    <property type="gene ID" value="HanXRQr2_Chr12g0560821"/>
</dbReference>
<gene>
    <name evidence="2" type="ORF">HanXRQr2_Chr12g0560821</name>
</gene>
<proteinExistence type="predicted"/>
<dbReference type="InterPro" id="IPR053197">
    <property type="entry name" value="F-box_SCFL_complex_component"/>
</dbReference>
<evidence type="ECO:0000313" key="3">
    <source>
        <dbReference type="Proteomes" id="UP000215914"/>
    </source>
</evidence>
<name>A0A9K3MY71_HELAN</name>
<dbReference type="Pfam" id="PF00646">
    <property type="entry name" value="F-box"/>
    <property type="match status" value="1"/>
</dbReference>
<protein>
    <submittedName>
        <fullName evidence="2">F-box domain, leucine-rich repeat domain superfamily, F-box-like domain superfamily</fullName>
    </submittedName>
</protein>
<dbReference type="PANTHER" id="PTHR34223">
    <property type="entry name" value="OS11G0201299 PROTEIN"/>
    <property type="match status" value="1"/>
</dbReference>
<sequence length="117" mass="13597">MDSSHGRMRMNVEDDRLSSLSDDLIHKVLSFASIKHAIQMSVLSSRWRFIWTSMPYLNFSRHDFVSLSKLSEFVTHVLSDRNNQTNLSSVHVRFDGEDSDVFVKQIMMMRSLTISNN</sequence>